<evidence type="ECO:0000313" key="2">
    <source>
        <dbReference type="EMBL" id="GFN88923.1"/>
    </source>
</evidence>
<evidence type="ECO:0000313" key="3">
    <source>
        <dbReference type="Proteomes" id="UP000735302"/>
    </source>
</evidence>
<gene>
    <name evidence="2" type="ORF">PoB_001542900</name>
</gene>
<protein>
    <submittedName>
        <fullName evidence="2">Uncharacterized protein</fullName>
    </submittedName>
</protein>
<sequence>MSHLLIGVERVIAVNSELTFNCLHCRAGTLVNSWSVRHGAELGWRGQTKVMTPRFPMAHFKNFDHPPNPLALTSTVNIETTPAIDPTPTDAKKSEMIPN</sequence>
<reference evidence="2 3" key="1">
    <citation type="journal article" date="2021" name="Elife">
        <title>Chloroplast acquisition without the gene transfer in kleptoplastic sea slugs, Plakobranchus ocellatus.</title>
        <authorList>
            <person name="Maeda T."/>
            <person name="Takahashi S."/>
            <person name="Yoshida T."/>
            <person name="Shimamura S."/>
            <person name="Takaki Y."/>
            <person name="Nagai Y."/>
            <person name="Toyoda A."/>
            <person name="Suzuki Y."/>
            <person name="Arimoto A."/>
            <person name="Ishii H."/>
            <person name="Satoh N."/>
            <person name="Nishiyama T."/>
            <person name="Hasebe M."/>
            <person name="Maruyama T."/>
            <person name="Minagawa J."/>
            <person name="Obokata J."/>
            <person name="Shigenobu S."/>
        </authorList>
    </citation>
    <scope>NUCLEOTIDE SEQUENCE [LARGE SCALE GENOMIC DNA]</scope>
</reference>
<dbReference type="Proteomes" id="UP000735302">
    <property type="component" value="Unassembled WGS sequence"/>
</dbReference>
<organism evidence="2 3">
    <name type="scientific">Plakobranchus ocellatus</name>
    <dbReference type="NCBI Taxonomy" id="259542"/>
    <lineage>
        <taxon>Eukaryota</taxon>
        <taxon>Metazoa</taxon>
        <taxon>Spiralia</taxon>
        <taxon>Lophotrochozoa</taxon>
        <taxon>Mollusca</taxon>
        <taxon>Gastropoda</taxon>
        <taxon>Heterobranchia</taxon>
        <taxon>Euthyneura</taxon>
        <taxon>Panpulmonata</taxon>
        <taxon>Sacoglossa</taxon>
        <taxon>Placobranchoidea</taxon>
        <taxon>Plakobranchidae</taxon>
        <taxon>Plakobranchus</taxon>
    </lineage>
</organism>
<name>A0AAV3Z3F1_9GAST</name>
<accession>A0AAV3Z3F1</accession>
<dbReference type="AlphaFoldDB" id="A0AAV3Z3F1"/>
<feature type="compositionally biased region" description="Basic and acidic residues" evidence="1">
    <location>
        <begin position="90"/>
        <end position="99"/>
    </location>
</feature>
<dbReference type="EMBL" id="BLXT01001882">
    <property type="protein sequence ID" value="GFN88923.1"/>
    <property type="molecule type" value="Genomic_DNA"/>
</dbReference>
<evidence type="ECO:0000256" key="1">
    <source>
        <dbReference type="SAM" id="MobiDB-lite"/>
    </source>
</evidence>
<feature type="region of interest" description="Disordered" evidence="1">
    <location>
        <begin position="80"/>
        <end position="99"/>
    </location>
</feature>
<keyword evidence="3" id="KW-1185">Reference proteome</keyword>
<comment type="caution">
    <text evidence="2">The sequence shown here is derived from an EMBL/GenBank/DDBJ whole genome shotgun (WGS) entry which is preliminary data.</text>
</comment>
<feature type="compositionally biased region" description="Low complexity" evidence="1">
    <location>
        <begin position="80"/>
        <end position="89"/>
    </location>
</feature>
<proteinExistence type="predicted"/>